<evidence type="ECO:0000313" key="3">
    <source>
        <dbReference type="Proteomes" id="UP000179243"/>
    </source>
</evidence>
<organism evidence="2 3">
    <name type="scientific">Candidatus Raymondbacteria bacterium RIFOXYD12_FULL_49_13</name>
    <dbReference type="NCBI Taxonomy" id="1817890"/>
    <lineage>
        <taxon>Bacteria</taxon>
        <taxon>Raymondiibacteriota</taxon>
    </lineage>
</organism>
<reference evidence="2 3" key="1">
    <citation type="journal article" date="2016" name="Nat. Commun.">
        <title>Thousands of microbial genomes shed light on interconnected biogeochemical processes in an aquifer system.</title>
        <authorList>
            <person name="Anantharaman K."/>
            <person name="Brown C.T."/>
            <person name="Hug L.A."/>
            <person name="Sharon I."/>
            <person name="Castelle C.J."/>
            <person name="Probst A.J."/>
            <person name="Thomas B.C."/>
            <person name="Singh A."/>
            <person name="Wilkins M.J."/>
            <person name="Karaoz U."/>
            <person name="Brodie E.L."/>
            <person name="Williams K.H."/>
            <person name="Hubbard S.S."/>
            <person name="Banfield J.F."/>
        </authorList>
    </citation>
    <scope>NUCLEOTIDE SEQUENCE [LARGE SCALE GENOMIC DNA]</scope>
</reference>
<accession>A0A1F7F6P1</accession>
<dbReference type="Proteomes" id="UP000179243">
    <property type="component" value="Unassembled WGS sequence"/>
</dbReference>
<dbReference type="Gene3D" id="3.30.460.10">
    <property type="entry name" value="Beta Polymerase, domain 2"/>
    <property type="match status" value="1"/>
</dbReference>
<gene>
    <name evidence="2" type="ORF">A2519_15855</name>
</gene>
<evidence type="ECO:0000259" key="1">
    <source>
        <dbReference type="Pfam" id="PF18765"/>
    </source>
</evidence>
<dbReference type="InterPro" id="IPR024700">
    <property type="entry name" value="UCP020217"/>
</dbReference>
<evidence type="ECO:0000313" key="2">
    <source>
        <dbReference type="EMBL" id="OGK02345.1"/>
    </source>
</evidence>
<proteinExistence type="predicted"/>
<protein>
    <recommendedName>
        <fullName evidence="1">Polymerase beta nucleotidyltransferase domain-containing protein</fullName>
    </recommendedName>
</protein>
<dbReference type="EMBL" id="MFYX01000109">
    <property type="protein sequence ID" value="OGK02345.1"/>
    <property type="molecule type" value="Genomic_DNA"/>
</dbReference>
<dbReference type="InterPro" id="IPR041633">
    <property type="entry name" value="Polbeta"/>
</dbReference>
<name>A0A1F7F6P1_UNCRA</name>
<sequence length="92" mass="10209">MQTVKKLASVLRKKYGATKIVLIGSCANPERFGFQSDIDLAVENIPPDSFFCAAGEMLLTAGEFNVDLIPIEEANERMLQTVKNGEVVYEKR</sequence>
<dbReference type="SUPFAM" id="SSF81301">
    <property type="entry name" value="Nucleotidyltransferase"/>
    <property type="match status" value="1"/>
</dbReference>
<dbReference type="PIRSF" id="PIRSF020217">
    <property type="entry name" value="UCP020217"/>
    <property type="match status" value="1"/>
</dbReference>
<dbReference type="InterPro" id="IPR043519">
    <property type="entry name" value="NT_sf"/>
</dbReference>
<comment type="caution">
    <text evidence="2">The sequence shown here is derived from an EMBL/GenBank/DDBJ whole genome shotgun (WGS) entry which is preliminary data.</text>
</comment>
<dbReference type="Pfam" id="PF18765">
    <property type="entry name" value="Polbeta"/>
    <property type="match status" value="1"/>
</dbReference>
<dbReference type="CDD" id="cd05403">
    <property type="entry name" value="NT_KNTase_like"/>
    <property type="match status" value="1"/>
</dbReference>
<feature type="domain" description="Polymerase beta nucleotidyltransferase" evidence="1">
    <location>
        <begin position="5"/>
        <end position="91"/>
    </location>
</feature>
<dbReference type="AlphaFoldDB" id="A0A1F7F6P1"/>